<dbReference type="PROSITE" id="PS50305">
    <property type="entry name" value="SIRTUIN"/>
    <property type="match status" value="1"/>
</dbReference>
<feature type="binding site" evidence="4">
    <location>
        <position position="126"/>
    </location>
    <ligand>
        <name>Zn(2+)</name>
        <dbReference type="ChEBI" id="CHEBI:29105"/>
    </ligand>
</feature>
<feature type="active site" description="Proton acceptor" evidence="4">
    <location>
        <position position="118"/>
    </location>
</feature>
<dbReference type="Proteomes" id="UP000035159">
    <property type="component" value="Chromosome"/>
</dbReference>
<dbReference type="AlphaFoldDB" id="A0A0G2Z9Q3"/>
<keyword evidence="3" id="KW-0520">NAD</keyword>
<dbReference type="InterPro" id="IPR026590">
    <property type="entry name" value="Ssirtuin_cat_dom"/>
</dbReference>
<organism evidence="6 7">
    <name type="scientific">Kosmotoga pacifica</name>
    <dbReference type="NCBI Taxonomy" id="1330330"/>
    <lineage>
        <taxon>Bacteria</taxon>
        <taxon>Thermotogati</taxon>
        <taxon>Thermotogota</taxon>
        <taxon>Thermotogae</taxon>
        <taxon>Kosmotogales</taxon>
        <taxon>Kosmotogaceae</taxon>
        <taxon>Kosmotoga</taxon>
    </lineage>
</organism>
<dbReference type="STRING" id="1330330.IX53_09105"/>
<dbReference type="Gene3D" id="3.40.50.1220">
    <property type="entry name" value="TPP-binding domain"/>
    <property type="match status" value="1"/>
</dbReference>
<keyword evidence="7" id="KW-1185">Reference proteome</keyword>
<dbReference type="InterPro" id="IPR003000">
    <property type="entry name" value="Sirtuin"/>
</dbReference>
<feature type="binding site" evidence="4">
    <location>
        <position position="152"/>
    </location>
    <ligand>
        <name>Zn(2+)</name>
        <dbReference type="ChEBI" id="CHEBI:29105"/>
    </ligand>
</feature>
<evidence type="ECO:0000256" key="2">
    <source>
        <dbReference type="ARBA" id="ARBA00022679"/>
    </source>
</evidence>
<reference evidence="6 7" key="1">
    <citation type="submission" date="2015-04" db="EMBL/GenBank/DDBJ databases">
        <title>Complete Genome Sequence of Kosmotoga pacifica SLHLJ1.</title>
        <authorList>
            <person name="Jiang L.J."/>
            <person name="Shao Z.Z."/>
            <person name="Jebbar M."/>
        </authorList>
    </citation>
    <scope>NUCLEOTIDE SEQUENCE [LARGE SCALE GENOMIC DNA]</scope>
    <source>
        <strain evidence="6 7">SLHLJ1</strain>
    </source>
</reference>
<proteinExistence type="predicted"/>
<evidence type="ECO:0000256" key="1">
    <source>
        <dbReference type="ARBA" id="ARBA00012928"/>
    </source>
</evidence>
<protein>
    <recommendedName>
        <fullName evidence="1">protein acetyllysine N-acetyltransferase</fullName>
        <ecNumber evidence="1">2.3.1.286</ecNumber>
    </recommendedName>
</protein>
<evidence type="ECO:0000313" key="6">
    <source>
        <dbReference type="EMBL" id="AKI98350.1"/>
    </source>
</evidence>
<dbReference type="InterPro" id="IPR029035">
    <property type="entry name" value="DHS-like_NAD/FAD-binding_dom"/>
</dbReference>
<dbReference type="InterPro" id="IPR050134">
    <property type="entry name" value="NAD-dep_sirtuin_deacylases"/>
</dbReference>
<dbReference type="GO" id="GO:0070403">
    <property type="term" value="F:NAD+ binding"/>
    <property type="evidence" value="ECO:0007669"/>
    <property type="project" value="InterPro"/>
</dbReference>
<dbReference type="InterPro" id="IPR026591">
    <property type="entry name" value="Sirtuin_cat_small_dom_sf"/>
</dbReference>
<evidence type="ECO:0000256" key="3">
    <source>
        <dbReference type="ARBA" id="ARBA00023027"/>
    </source>
</evidence>
<dbReference type="PANTHER" id="PTHR11085:SF4">
    <property type="entry name" value="NAD-DEPENDENT PROTEIN DEACYLASE"/>
    <property type="match status" value="1"/>
</dbReference>
<sequence length="248" mass="27507">MEEYADKFLNILDTFRPAVVLTGAGVSTASGIPDFRGPDGLYNRISPKIFELEFFLKNPDVYYSLAMRKIHDLRDVEPNTTHELLRLLEEQGFVNAIITQNIDGLHQKAGSMRVIELHGNANEFYCMNCRKYYSIAVVIDKVSKDSIPHCSCGGLIRPDIVFFGESLPESAVMHAQEASVNCNLFVVMGSSLVVFPAAGFPRVAVENGAYLLIINRGETGLDYLADMKFNCDLESFSKVVIEKLGQPG</sequence>
<feature type="binding site" evidence="4">
    <location>
        <position position="150"/>
    </location>
    <ligand>
        <name>Zn(2+)</name>
        <dbReference type="ChEBI" id="CHEBI:29105"/>
    </ligand>
</feature>
<dbReference type="NCBIfam" id="NF001753">
    <property type="entry name" value="PRK00481.1-3"/>
    <property type="match status" value="1"/>
</dbReference>
<dbReference type="KEGG" id="kpf:IX53_09105"/>
<dbReference type="Pfam" id="PF02146">
    <property type="entry name" value="SIR2"/>
    <property type="match status" value="1"/>
</dbReference>
<evidence type="ECO:0000256" key="4">
    <source>
        <dbReference type="PROSITE-ProRule" id="PRU00236"/>
    </source>
</evidence>
<gene>
    <name evidence="6" type="ORF">IX53_09105</name>
</gene>
<dbReference type="GO" id="GO:0046872">
    <property type="term" value="F:metal ion binding"/>
    <property type="evidence" value="ECO:0007669"/>
    <property type="project" value="UniProtKB-KW"/>
</dbReference>
<dbReference type="EC" id="2.3.1.286" evidence="1"/>
<keyword evidence="2" id="KW-0808">Transferase</keyword>
<dbReference type="EMBL" id="CP011232">
    <property type="protein sequence ID" value="AKI98350.1"/>
    <property type="molecule type" value="Genomic_DNA"/>
</dbReference>
<dbReference type="PANTHER" id="PTHR11085">
    <property type="entry name" value="NAD-DEPENDENT PROTEIN DEACYLASE SIRTUIN-5, MITOCHONDRIAL-RELATED"/>
    <property type="match status" value="1"/>
</dbReference>
<feature type="binding site" evidence="4">
    <location>
        <position position="129"/>
    </location>
    <ligand>
        <name>Zn(2+)</name>
        <dbReference type="ChEBI" id="CHEBI:29105"/>
    </ligand>
</feature>
<keyword evidence="4" id="KW-0479">Metal-binding</keyword>
<evidence type="ECO:0000313" key="7">
    <source>
        <dbReference type="Proteomes" id="UP000035159"/>
    </source>
</evidence>
<feature type="domain" description="Deacetylase sirtuin-type" evidence="5">
    <location>
        <begin position="1"/>
        <end position="247"/>
    </location>
</feature>
<dbReference type="SUPFAM" id="SSF52467">
    <property type="entry name" value="DHS-like NAD/FAD-binding domain"/>
    <property type="match status" value="1"/>
</dbReference>
<dbReference type="Gene3D" id="3.30.1600.10">
    <property type="entry name" value="SIR2/SIRT2 'Small Domain"/>
    <property type="match status" value="1"/>
</dbReference>
<accession>A0A0G2Z9Q3</accession>
<name>A0A0G2Z9Q3_9BACT</name>
<keyword evidence="4" id="KW-0862">Zinc</keyword>
<dbReference type="GO" id="GO:0017136">
    <property type="term" value="F:histone deacetylase activity, NAD-dependent"/>
    <property type="evidence" value="ECO:0007669"/>
    <property type="project" value="TreeGrafter"/>
</dbReference>
<dbReference type="PATRIC" id="fig|1330330.3.peg.1850"/>
<evidence type="ECO:0000259" key="5">
    <source>
        <dbReference type="PROSITE" id="PS50305"/>
    </source>
</evidence>